<dbReference type="GO" id="GO:0004792">
    <property type="term" value="F:thiosulfate-cyanide sulfurtransferase activity"/>
    <property type="evidence" value="ECO:0007669"/>
    <property type="project" value="InterPro"/>
</dbReference>
<dbReference type="PANTHER" id="PTHR10828">
    <property type="entry name" value="M-PHASE INDUCER PHOSPHATASE DUAL SPECIFICITY PHOSPHATASE CDC25"/>
    <property type="match status" value="1"/>
</dbReference>
<dbReference type="Proteomes" id="UP000008370">
    <property type="component" value="Unassembled WGS sequence"/>
</dbReference>
<dbReference type="InterPro" id="IPR001763">
    <property type="entry name" value="Rhodanese-like_dom"/>
</dbReference>
<dbReference type="GO" id="GO:0005634">
    <property type="term" value="C:nucleus"/>
    <property type="evidence" value="ECO:0007669"/>
    <property type="project" value="TreeGrafter"/>
</dbReference>
<dbReference type="FunFam" id="3.40.250.10:FF:000021">
    <property type="entry name" value="M-phase inducer phosphatase cdc-25.2"/>
    <property type="match status" value="1"/>
</dbReference>
<gene>
    <name evidence="12" type="ORF">PHACADRAFT_256826</name>
</gene>
<comment type="catalytic activity">
    <reaction evidence="8">
        <text>O-phospho-L-tyrosyl-[protein] + H2O = L-tyrosyl-[protein] + phosphate</text>
        <dbReference type="Rhea" id="RHEA:10684"/>
        <dbReference type="Rhea" id="RHEA-COMP:10136"/>
        <dbReference type="Rhea" id="RHEA-COMP:20101"/>
        <dbReference type="ChEBI" id="CHEBI:15377"/>
        <dbReference type="ChEBI" id="CHEBI:43474"/>
        <dbReference type="ChEBI" id="CHEBI:46858"/>
        <dbReference type="ChEBI" id="CHEBI:61978"/>
        <dbReference type="EC" id="3.1.3.48"/>
    </reaction>
</comment>
<evidence type="ECO:0000256" key="9">
    <source>
        <dbReference type="ARBA" id="ARBA00067190"/>
    </source>
</evidence>
<evidence type="ECO:0000256" key="3">
    <source>
        <dbReference type="ARBA" id="ARBA00022618"/>
    </source>
</evidence>
<accession>K5W9M8</accession>
<dbReference type="PANTHER" id="PTHR10828:SF17">
    <property type="entry name" value="PROTEIN-TYROSINE-PHOSPHATASE"/>
    <property type="match status" value="1"/>
</dbReference>
<keyword evidence="5" id="KW-0378">Hydrolase</keyword>
<protein>
    <recommendedName>
        <fullName evidence="9">M-phase inducer phosphatase</fullName>
        <ecNumber evidence="2">3.1.3.48</ecNumber>
    </recommendedName>
</protein>
<feature type="compositionally biased region" description="Basic and acidic residues" evidence="10">
    <location>
        <begin position="474"/>
        <end position="492"/>
    </location>
</feature>
<name>K5W9M8_PHACS</name>
<organism evidence="12 13">
    <name type="scientific">Phanerochaete carnosa (strain HHB-10118-sp)</name>
    <name type="common">White-rot fungus</name>
    <name type="synonym">Peniophora carnosa</name>
    <dbReference type="NCBI Taxonomy" id="650164"/>
    <lineage>
        <taxon>Eukaryota</taxon>
        <taxon>Fungi</taxon>
        <taxon>Dikarya</taxon>
        <taxon>Basidiomycota</taxon>
        <taxon>Agaricomycotina</taxon>
        <taxon>Agaricomycetes</taxon>
        <taxon>Polyporales</taxon>
        <taxon>Phanerochaetaceae</taxon>
        <taxon>Phanerochaete</taxon>
    </lineage>
</organism>
<keyword evidence="7" id="KW-0131">Cell cycle</keyword>
<dbReference type="SUPFAM" id="SSF52821">
    <property type="entry name" value="Rhodanese/Cell cycle control phosphatase"/>
    <property type="match status" value="1"/>
</dbReference>
<keyword evidence="4" id="KW-0498">Mitosis</keyword>
<dbReference type="EC" id="3.1.3.48" evidence="2"/>
<dbReference type="KEGG" id="pco:PHACADRAFT_256826"/>
<dbReference type="InterPro" id="IPR036873">
    <property type="entry name" value="Rhodanese-like_dom_sf"/>
</dbReference>
<dbReference type="AlphaFoldDB" id="K5W9M8"/>
<feature type="compositionally biased region" description="Polar residues" evidence="10">
    <location>
        <begin position="182"/>
        <end position="192"/>
    </location>
</feature>
<evidence type="ECO:0000256" key="5">
    <source>
        <dbReference type="ARBA" id="ARBA00022801"/>
    </source>
</evidence>
<feature type="compositionally biased region" description="Pro residues" evidence="10">
    <location>
        <begin position="78"/>
        <end position="91"/>
    </location>
</feature>
<evidence type="ECO:0000256" key="10">
    <source>
        <dbReference type="SAM" id="MobiDB-lite"/>
    </source>
</evidence>
<dbReference type="InParanoid" id="K5W9M8"/>
<evidence type="ECO:0000256" key="1">
    <source>
        <dbReference type="ARBA" id="ARBA00011065"/>
    </source>
</evidence>
<dbReference type="GO" id="GO:0000086">
    <property type="term" value="P:G2/M transition of mitotic cell cycle"/>
    <property type="evidence" value="ECO:0007669"/>
    <property type="project" value="TreeGrafter"/>
</dbReference>
<evidence type="ECO:0000313" key="13">
    <source>
        <dbReference type="Proteomes" id="UP000008370"/>
    </source>
</evidence>
<evidence type="ECO:0000256" key="8">
    <source>
        <dbReference type="ARBA" id="ARBA00051722"/>
    </source>
</evidence>
<dbReference type="GO" id="GO:0010971">
    <property type="term" value="P:positive regulation of G2/M transition of mitotic cell cycle"/>
    <property type="evidence" value="ECO:0007669"/>
    <property type="project" value="TreeGrafter"/>
</dbReference>
<dbReference type="GO" id="GO:0051301">
    <property type="term" value="P:cell division"/>
    <property type="evidence" value="ECO:0007669"/>
    <property type="project" value="UniProtKB-KW"/>
</dbReference>
<feature type="region of interest" description="Disordered" evidence="10">
    <location>
        <begin position="41"/>
        <end position="254"/>
    </location>
</feature>
<feature type="compositionally biased region" description="Acidic residues" evidence="10">
    <location>
        <begin position="759"/>
        <end position="769"/>
    </location>
</feature>
<dbReference type="RefSeq" id="XP_007396202.1">
    <property type="nucleotide sequence ID" value="XM_007396140.1"/>
</dbReference>
<dbReference type="OrthoDB" id="26523at2759"/>
<feature type="region of interest" description="Disordered" evidence="10">
    <location>
        <begin position="749"/>
        <end position="785"/>
    </location>
</feature>
<dbReference type="HOGENOM" id="CLU_011408_0_0_1"/>
<dbReference type="Gene3D" id="3.40.250.10">
    <property type="entry name" value="Rhodanese-like domain"/>
    <property type="match status" value="1"/>
</dbReference>
<keyword evidence="13" id="KW-1185">Reference proteome</keyword>
<keyword evidence="6" id="KW-0904">Protein phosphatase</keyword>
<dbReference type="PRINTS" id="PR00716">
    <property type="entry name" value="MPIPHPHTASE"/>
</dbReference>
<evidence type="ECO:0000256" key="6">
    <source>
        <dbReference type="ARBA" id="ARBA00022912"/>
    </source>
</evidence>
<dbReference type="CDD" id="cd01530">
    <property type="entry name" value="Cdc25"/>
    <property type="match status" value="1"/>
</dbReference>
<dbReference type="GO" id="GO:0110032">
    <property type="term" value="P:positive regulation of G2/MI transition of meiotic cell cycle"/>
    <property type="evidence" value="ECO:0007669"/>
    <property type="project" value="TreeGrafter"/>
</dbReference>
<feature type="compositionally biased region" description="Basic and acidic residues" evidence="10">
    <location>
        <begin position="101"/>
        <end position="110"/>
    </location>
</feature>
<evidence type="ECO:0000256" key="4">
    <source>
        <dbReference type="ARBA" id="ARBA00022776"/>
    </source>
</evidence>
<dbReference type="Pfam" id="PF00581">
    <property type="entry name" value="Rhodanese"/>
    <property type="match status" value="1"/>
</dbReference>
<comment type="similarity">
    <text evidence="1">Belongs to the MPI phosphatase family.</text>
</comment>
<feature type="region of interest" description="Disordered" evidence="10">
    <location>
        <begin position="425"/>
        <end position="502"/>
    </location>
</feature>
<keyword evidence="3" id="KW-0132">Cell division</keyword>
<dbReference type="STRING" id="650164.K5W9M8"/>
<feature type="compositionally biased region" description="Polar residues" evidence="10">
    <location>
        <begin position="41"/>
        <end position="52"/>
    </location>
</feature>
<feature type="domain" description="Rhodanese" evidence="11">
    <location>
        <begin position="544"/>
        <end position="659"/>
    </location>
</feature>
<dbReference type="GO" id="GO:0005737">
    <property type="term" value="C:cytoplasm"/>
    <property type="evidence" value="ECO:0007669"/>
    <property type="project" value="TreeGrafter"/>
</dbReference>
<proteinExistence type="inferred from homology"/>
<evidence type="ECO:0000256" key="2">
    <source>
        <dbReference type="ARBA" id="ARBA00013064"/>
    </source>
</evidence>
<dbReference type="GeneID" id="18916668"/>
<evidence type="ECO:0000259" key="11">
    <source>
        <dbReference type="PROSITE" id="PS50206"/>
    </source>
</evidence>
<dbReference type="EMBL" id="JH930472">
    <property type="protein sequence ID" value="EKM55895.1"/>
    <property type="molecule type" value="Genomic_DNA"/>
</dbReference>
<evidence type="ECO:0000256" key="7">
    <source>
        <dbReference type="ARBA" id="ARBA00023306"/>
    </source>
</evidence>
<dbReference type="InterPro" id="IPR001307">
    <property type="entry name" value="Thiosulphate_STrfase_CS"/>
</dbReference>
<reference evidence="12 13" key="1">
    <citation type="journal article" date="2012" name="BMC Genomics">
        <title>Comparative genomics of the white-rot fungi, Phanerochaete carnosa and P. chrysosporium, to elucidate the genetic basis of the distinct wood types they colonize.</title>
        <authorList>
            <person name="Suzuki H."/>
            <person name="MacDonald J."/>
            <person name="Syed K."/>
            <person name="Salamov A."/>
            <person name="Hori C."/>
            <person name="Aerts A."/>
            <person name="Henrissat B."/>
            <person name="Wiebenga A."/>
            <person name="vanKuyk P.A."/>
            <person name="Barry K."/>
            <person name="Lindquist E."/>
            <person name="LaButti K."/>
            <person name="Lapidus A."/>
            <person name="Lucas S."/>
            <person name="Coutinho P."/>
            <person name="Gong Y."/>
            <person name="Samejima M."/>
            <person name="Mahadevan R."/>
            <person name="Abou-Zaid M."/>
            <person name="de Vries R.P."/>
            <person name="Igarashi K."/>
            <person name="Yadav J.S."/>
            <person name="Grigoriev I.V."/>
            <person name="Master E.R."/>
        </authorList>
    </citation>
    <scope>NUCLEOTIDE SEQUENCE [LARGE SCALE GENOMIC DNA]</scope>
    <source>
        <strain evidence="12 13">HHB-10118-sp</strain>
    </source>
</reference>
<evidence type="ECO:0000313" key="12">
    <source>
        <dbReference type="EMBL" id="EKM55895.1"/>
    </source>
</evidence>
<feature type="compositionally biased region" description="Acidic residues" evidence="10">
    <location>
        <begin position="150"/>
        <end position="160"/>
    </location>
</feature>
<dbReference type="PROSITE" id="PS50206">
    <property type="entry name" value="RHODANESE_3"/>
    <property type="match status" value="1"/>
</dbReference>
<feature type="region of interest" description="Disordered" evidence="10">
    <location>
        <begin position="281"/>
        <end position="326"/>
    </location>
</feature>
<dbReference type="GO" id="GO:0004725">
    <property type="term" value="F:protein tyrosine phosphatase activity"/>
    <property type="evidence" value="ECO:0007669"/>
    <property type="project" value="UniProtKB-EC"/>
</dbReference>
<sequence length="806" mass="88659">MPLFTRTLPSIRLSSNPTREDQVNAFLSSDVQAEFELEDSFASSMSLNSPPRTQRYLGLPDSSDAQDSRDYAPMDISPAPPRVFHPPPPPQANTKPLFYRPKSERERDTNHTLQLPLPSSAADKVPGRPRSYTGSGRLFGTDVSNASADGLDDDGDDEVSEKEKGGRKLQRAALPFEWMSSGRENISRSVSEQYMDAPSSPSTDGMDIDTSWHSQSSSAPEPHSPISAAPTVTRFSELTDDEDTPVAAAPTVTQFDSYFYRSSSPIDAPDFSSDASASMFIEEEPPRKRRSVSPPVPGGAPRRRSTVHQPPLDEYNLDSSPAPVEESPMVHKLERLNSKPALRAMPIPALNINKRRRPVVSAVIAPSDVEQLHSAYPRLMQDIDDDDETAKLGRVEPKPRHAAPPTRRAFSAMIPPSVNLMESFSSEENSYSMDGPDMSSPAQAYAKRQQGRTVRRRDGTDDFRSIGATTTLRDSAKKEREAVRTAERDTPRSKYLNAGNKLGSFGDNEAQGKLLPCHRVREDGLMRITCRTLDGLLDGHYDTQIDTFHVIDCRFDYEYNGGHVPGAININTTQGVEDFLLGARVQKPEPSMSGDQAKKTILIFHCEFSQKRAPTFAKHLRSKDRMLNGHVYPRIHYPEVYVLEGGYCQYFKESGVRCQPPGYVRMDDPSYAMSRKEDLDQFRKGKFGRTKSYAYGDGKNSLAAAPVAPAAQSKRSSVPTGANALFAAGNAAGNAARSRRAPGLLQTLQEDSSGTVPTDVEDSETDIIDDSPCPPPTKSVVFKGGKMPRMPLAKAETYGPSKLLGH</sequence>
<dbReference type="SMART" id="SM00450">
    <property type="entry name" value="RHOD"/>
    <property type="match status" value="1"/>
</dbReference>
<dbReference type="InterPro" id="IPR000751">
    <property type="entry name" value="MPI_Phosphatase"/>
</dbReference>
<dbReference type="PROSITE" id="PS00380">
    <property type="entry name" value="RHODANESE_1"/>
    <property type="match status" value="1"/>
</dbReference>